<feature type="domain" description="L-asparaginase N-terminal" evidence="3">
    <location>
        <begin position="51"/>
        <end position="198"/>
    </location>
</feature>
<dbReference type="InterPro" id="IPR027475">
    <property type="entry name" value="Asparaginase/glutaminase_AS2"/>
</dbReference>
<dbReference type="InterPro" id="IPR027474">
    <property type="entry name" value="L-asparaginase_N"/>
</dbReference>
<dbReference type="AlphaFoldDB" id="A0A914PS10"/>
<dbReference type="SMART" id="SM00870">
    <property type="entry name" value="Asparaginase"/>
    <property type="match status" value="1"/>
</dbReference>
<dbReference type="PROSITE" id="PS00917">
    <property type="entry name" value="ASN_GLN_ASE_2"/>
    <property type="match status" value="1"/>
</dbReference>
<feature type="active site" evidence="2">
    <location>
        <position position="97"/>
    </location>
</feature>
<evidence type="ECO:0000256" key="2">
    <source>
        <dbReference type="PROSITE-ProRule" id="PRU10100"/>
    </source>
</evidence>
<dbReference type="WBParaSite" id="PDA_v2.g21423.t1">
    <property type="protein sequence ID" value="PDA_v2.g21423.t1"/>
    <property type="gene ID" value="PDA_v2.g21423"/>
</dbReference>
<evidence type="ECO:0000313" key="4">
    <source>
        <dbReference type="Proteomes" id="UP000887578"/>
    </source>
</evidence>
<evidence type="ECO:0000256" key="1">
    <source>
        <dbReference type="PIRSR" id="PIRSR001220-2"/>
    </source>
</evidence>
<dbReference type="InterPro" id="IPR036152">
    <property type="entry name" value="Asp/glu_Ase-like_sf"/>
</dbReference>
<dbReference type="Proteomes" id="UP000887578">
    <property type="component" value="Unplaced"/>
</dbReference>
<dbReference type="PANTHER" id="PTHR11707">
    <property type="entry name" value="L-ASPARAGINASE"/>
    <property type="match status" value="1"/>
</dbReference>
<keyword evidence="4" id="KW-1185">Reference proteome</keyword>
<dbReference type="InterPro" id="IPR037152">
    <property type="entry name" value="L-asparaginase_N_sf"/>
</dbReference>
<dbReference type="PANTHER" id="PTHR11707:SF28">
    <property type="entry name" value="60 KDA LYSOPHOSPHOLIPASE"/>
    <property type="match status" value="1"/>
</dbReference>
<feature type="binding site" evidence="1">
    <location>
        <begin position="97"/>
        <end position="98"/>
    </location>
    <ligand>
        <name>substrate</name>
    </ligand>
</feature>
<dbReference type="GO" id="GO:0004067">
    <property type="term" value="F:asparaginase activity"/>
    <property type="evidence" value="ECO:0007669"/>
    <property type="project" value="UniProtKB-UniRule"/>
</dbReference>
<proteinExistence type="predicted"/>
<dbReference type="InterPro" id="IPR006034">
    <property type="entry name" value="Asparaginase/glutaminase-like"/>
</dbReference>
<evidence type="ECO:0000313" key="5">
    <source>
        <dbReference type="WBParaSite" id="PDA_v2.g21423.t1"/>
    </source>
</evidence>
<sequence length="239" mass="27339">MIKNLYEPEAHYLPLAIRDIPPLNDKEYVEQYYGDHQVQPYCLPPVRHTQKRVVYWVVEYEPLLDSSDMTFDDWIRIAKDIRKSYHEYDGFVVLHGTDTLAYTASALSFMMENLGKPVVLTGAQIPVAEVRSDGRENLIGALIVAANFDIPEVTVYFNNKLLRGNRCTKLDNSGLAAFDSPNMNPLASMDISINIKYESIFRSGNISHFRVQDNLCRNVSILRIFPSISIECVSFTFLY</sequence>
<reference evidence="5" key="1">
    <citation type="submission" date="2022-11" db="UniProtKB">
        <authorList>
            <consortium name="WormBaseParasite"/>
        </authorList>
    </citation>
    <scope>IDENTIFICATION</scope>
</reference>
<dbReference type="SUPFAM" id="SSF53774">
    <property type="entry name" value="Glutaminase/Asparaginase"/>
    <property type="match status" value="1"/>
</dbReference>
<dbReference type="PROSITE" id="PS51732">
    <property type="entry name" value="ASN_GLN_ASE_3"/>
    <property type="match status" value="1"/>
</dbReference>
<dbReference type="Pfam" id="PF00710">
    <property type="entry name" value="Asparaginase"/>
    <property type="match status" value="1"/>
</dbReference>
<protein>
    <submittedName>
        <fullName evidence="5">L-asparaginase N-terminal domain-containing protein</fullName>
    </submittedName>
</protein>
<dbReference type="FunFam" id="3.40.50.1170:FF:000003">
    <property type="entry name" value="60 kDa lysophospholipase"/>
    <property type="match status" value="1"/>
</dbReference>
<evidence type="ECO:0000259" key="3">
    <source>
        <dbReference type="Pfam" id="PF00710"/>
    </source>
</evidence>
<accession>A0A914PS10</accession>
<dbReference type="PIRSF" id="PIRSF500176">
    <property type="entry name" value="L_ASNase"/>
    <property type="match status" value="1"/>
</dbReference>
<dbReference type="Gene3D" id="3.40.50.1170">
    <property type="entry name" value="L-asparaginase, N-terminal domain"/>
    <property type="match status" value="1"/>
</dbReference>
<dbReference type="PIRSF" id="PIRSF001220">
    <property type="entry name" value="L-ASNase_gatD"/>
    <property type="match status" value="1"/>
</dbReference>
<name>A0A914PS10_9BILA</name>
<organism evidence="4 5">
    <name type="scientific">Panagrolaimus davidi</name>
    <dbReference type="NCBI Taxonomy" id="227884"/>
    <lineage>
        <taxon>Eukaryota</taxon>
        <taxon>Metazoa</taxon>
        <taxon>Ecdysozoa</taxon>
        <taxon>Nematoda</taxon>
        <taxon>Chromadorea</taxon>
        <taxon>Rhabditida</taxon>
        <taxon>Tylenchina</taxon>
        <taxon>Panagrolaimomorpha</taxon>
        <taxon>Panagrolaimoidea</taxon>
        <taxon>Panagrolaimidae</taxon>
        <taxon>Panagrolaimus</taxon>
    </lineage>
</organism>
<feature type="binding site" evidence="1">
    <location>
        <position position="66"/>
    </location>
    <ligand>
        <name>substrate</name>
    </ligand>
</feature>